<dbReference type="Pfam" id="PF00403">
    <property type="entry name" value="HMA"/>
    <property type="match status" value="1"/>
</dbReference>
<dbReference type="Gene3D" id="3.30.70.100">
    <property type="match status" value="1"/>
</dbReference>
<dbReference type="Proteomes" id="UP000257039">
    <property type="component" value="Unassembled WGS sequence"/>
</dbReference>
<comment type="caution">
    <text evidence="2">The sequence shown here is derived from an EMBL/GenBank/DDBJ whole genome shotgun (WGS) entry which is preliminary data.</text>
</comment>
<dbReference type="GO" id="GO:0046872">
    <property type="term" value="F:metal ion binding"/>
    <property type="evidence" value="ECO:0007669"/>
    <property type="project" value="InterPro"/>
</dbReference>
<proteinExistence type="predicted"/>
<dbReference type="PROSITE" id="PS50846">
    <property type="entry name" value="HMA_2"/>
    <property type="match status" value="1"/>
</dbReference>
<accession>A0A4P9VSY5</accession>
<dbReference type="InterPro" id="IPR006121">
    <property type="entry name" value="HMA_dom"/>
</dbReference>
<evidence type="ECO:0000313" key="2">
    <source>
        <dbReference type="EMBL" id="RDH46775.1"/>
    </source>
</evidence>
<dbReference type="EMBL" id="NDXW01000001">
    <property type="protein sequence ID" value="RDH46775.1"/>
    <property type="molecule type" value="Genomic_DNA"/>
</dbReference>
<protein>
    <recommendedName>
        <fullName evidence="1">HMA domain-containing protein</fullName>
    </recommendedName>
</protein>
<dbReference type="CDD" id="cd00371">
    <property type="entry name" value="HMA"/>
    <property type="match status" value="1"/>
</dbReference>
<dbReference type="InterPro" id="IPR036163">
    <property type="entry name" value="HMA_dom_sf"/>
</dbReference>
<gene>
    <name evidence="2" type="ORF">B9G39_16665</name>
</gene>
<feature type="domain" description="HMA" evidence="1">
    <location>
        <begin position="6"/>
        <end position="70"/>
    </location>
</feature>
<name>A0A4P9VSY5_9GAMM</name>
<dbReference type="SUPFAM" id="SSF55008">
    <property type="entry name" value="HMA, heavy metal-associated domain"/>
    <property type="match status" value="1"/>
</dbReference>
<reference evidence="2 3" key="1">
    <citation type="submission" date="2017-04" db="EMBL/GenBank/DDBJ databases">
        <title>Draft genome sequence of Zooshikella ganghwensis VG4 isolated from Red Sea sediments.</title>
        <authorList>
            <person name="Rehman Z."/>
            <person name="Alam I."/>
            <person name="Kamau A."/>
            <person name="Bajic V."/>
            <person name="Leiknes T."/>
        </authorList>
    </citation>
    <scope>NUCLEOTIDE SEQUENCE [LARGE SCALE GENOMIC DNA]</scope>
    <source>
        <strain evidence="2 3">VG4</strain>
    </source>
</reference>
<evidence type="ECO:0000259" key="1">
    <source>
        <dbReference type="PROSITE" id="PS50846"/>
    </source>
</evidence>
<dbReference type="AlphaFoldDB" id="A0A4P9VSY5"/>
<evidence type="ECO:0000313" key="3">
    <source>
        <dbReference type="Proteomes" id="UP000257039"/>
    </source>
</evidence>
<sequence length="74" mass="7818">MQCELSQHQLLIEGAGCASCVGKIENALKQVPGVQQATMNFAQRMVEVSGSVTDTQLINAVGCGSFLTTSNYPI</sequence>
<keyword evidence="3" id="KW-1185">Reference proteome</keyword>
<organism evidence="2 3">
    <name type="scientific">Zooshikella ganghwensis</name>
    <dbReference type="NCBI Taxonomy" id="202772"/>
    <lineage>
        <taxon>Bacteria</taxon>
        <taxon>Pseudomonadati</taxon>
        <taxon>Pseudomonadota</taxon>
        <taxon>Gammaproteobacteria</taxon>
        <taxon>Oceanospirillales</taxon>
        <taxon>Zooshikellaceae</taxon>
        <taxon>Zooshikella</taxon>
    </lineage>
</organism>